<sequence length="51" mass="6154">MLCRYKELKMQKEAERQKMADEKKEQQFKRNCEELRTLMSKKIASETAEEG</sequence>
<reference evidence="1 2" key="1">
    <citation type="submission" date="2024-04" db="EMBL/GenBank/DDBJ databases">
        <authorList>
            <person name="Rising A."/>
            <person name="Reimegard J."/>
            <person name="Sonavane S."/>
            <person name="Akerstrom W."/>
            <person name="Nylinder S."/>
            <person name="Hedman E."/>
            <person name="Kallberg Y."/>
        </authorList>
    </citation>
    <scope>NUCLEOTIDE SEQUENCE [LARGE SCALE GENOMIC DNA]</scope>
</reference>
<organism evidence="1 2">
    <name type="scientific">Larinioides sclopetarius</name>
    <dbReference type="NCBI Taxonomy" id="280406"/>
    <lineage>
        <taxon>Eukaryota</taxon>
        <taxon>Metazoa</taxon>
        <taxon>Ecdysozoa</taxon>
        <taxon>Arthropoda</taxon>
        <taxon>Chelicerata</taxon>
        <taxon>Arachnida</taxon>
        <taxon>Araneae</taxon>
        <taxon>Araneomorphae</taxon>
        <taxon>Entelegynae</taxon>
        <taxon>Araneoidea</taxon>
        <taxon>Araneidae</taxon>
        <taxon>Larinioides</taxon>
    </lineage>
</organism>
<gene>
    <name evidence="1" type="ORF">LARSCL_LOCUS15619</name>
</gene>
<keyword evidence="2" id="KW-1185">Reference proteome</keyword>
<protein>
    <submittedName>
        <fullName evidence="1">Uncharacterized protein</fullName>
    </submittedName>
</protein>
<name>A0AAV2B0I1_9ARAC</name>
<proteinExistence type="predicted"/>
<dbReference type="AlphaFoldDB" id="A0AAV2B0I1"/>
<feature type="non-terminal residue" evidence="1">
    <location>
        <position position="51"/>
    </location>
</feature>
<evidence type="ECO:0000313" key="1">
    <source>
        <dbReference type="EMBL" id="CAL1288889.1"/>
    </source>
</evidence>
<dbReference type="EMBL" id="CAXIEN010000239">
    <property type="protein sequence ID" value="CAL1288889.1"/>
    <property type="molecule type" value="Genomic_DNA"/>
</dbReference>
<dbReference type="Proteomes" id="UP001497382">
    <property type="component" value="Unassembled WGS sequence"/>
</dbReference>
<evidence type="ECO:0000313" key="2">
    <source>
        <dbReference type="Proteomes" id="UP001497382"/>
    </source>
</evidence>
<accession>A0AAV2B0I1</accession>
<comment type="caution">
    <text evidence="1">The sequence shown here is derived from an EMBL/GenBank/DDBJ whole genome shotgun (WGS) entry which is preliminary data.</text>
</comment>